<dbReference type="AlphaFoldDB" id="A0A8X6T6H2"/>
<name>A0A8X6T6H2_NEPPI</name>
<keyword evidence="2" id="KW-0812">Transmembrane</keyword>
<keyword evidence="4" id="KW-1185">Reference proteome</keyword>
<protein>
    <recommendedName>
        <fullName evidence="5">PiggyBac transposable element-derived protein domain-containing protein</fullName>
    </recommendedName>
</protein>
<evidence type="ECO:0000256" key="2">
    <source>
        <dbReference type="SAM" id="Phobius"/>
    </source>
</evidence>
<dbReference type="OrthoDB" id="10057959at2759"/>
<keyword evidence="2" id="KW-0472">Membrane</keyword>
<comment type="caution">
    <text evidence="3">The sequence shown here is derived from an EMBL/GenBank/DDBJ whole genome shotgun (WGS) entry which is preliminary data.</text>
</comment>
<evidence type="ECO:0000313" key="4">
    <source>
        <dbReference type="Proteomes" id="UP000887013"/>
    </source>
</evidence>
<proteinExistence type="predicted"/>
<keyword evidence="2" id="KW-1133">Transmembrane helix</keyword>
<gene>
    <name evidence="3" type="ORF">NPIL_278281</name>
</gene>
<evidence type="ECO:0008006" key="5">
    <source>
        <dbReference type="Google" id="ProtNLM"/>
    </source>
</evidence>
<dbReference type="EMBL" id="BMAW01003272">
    <property type="protein sequence ID" value="GFS82688.1"/>
    <property type="molecule type" value="Genomic_DNA"/>
</dbReference>
<accession>A0A8X6T6H2</accession>
<evidence type="ECO:0000256" key="1">
    <source>
        <dbReference type="SAM" id="MobiDB-lite"/>
    </source>
</evidence>
<feature type="compositionally biased region" description="Acidic residues" evidence="1">
    <location>
        <begin position="67"/>
        <end position="80"/>
    </location>
</feature>
<feature type="transmembrane region" description="Helical" evidence="2">
    <location>
        <begin position="139"/>
        <end position="158"/>
    </location>
</feature>
<organism evidence="3 4">
    <name type="scientific">Nephila pilipes</name>
    <name type="common">Giant wood spider</name>
    <name type="synonym">Nephila maculata</name>
    <dbReference type="NCBI Taxonomy" id="299642"/>
    <lineage>
        <taxon>Eukaryota</taxon>
        <taxon>Metazoa</taxon>
        <taxon>Ecdysozoa</taxon>
        <taxon>Arthropoda</taxon>
        <taxon>Chelicerata</taxon>
        <taxon>Arachnida</taxon>
        <taxon>Araneae</taxon>
        <taxon>Araneomorphae</taxon>
        <taxon>Entelegynae</taxon>
        <taxon>Araneoidea</taxon>
        <taxon>Nephilidae</taxon>
        <taxon>Nephila</taxon>
    </lineage>
</organism>
<evidence type="ECO:0000313" key="3">
    <source>
        <dbReference type="EMBL" id="GFS82688.1"/>
    </source>
</evidence>
<reference evidence="3" key="1">
    <citation type="submission" date="2020-08" db="EMBL/GenBank/DDBJ databases">
        <title>Multicomponent nature underlies the extraordinary mechanical properties of spider dragline silk.</title>
        <authorList>
            <person name="Kono N."/>
            <person name="Nakamura H."/>
            <person name="Mori M."/>
            <person name="Yoshida Y."/>
            <person name="Ohtoshi R."/>
            <person name="Malay A.D."/>
            <person name="Moran D.A.P."/>
            <person name="Tomita M."/>
            <person name="Numata K."/>
            <person name="Arakawa K."/>
        </authorList>
    </citation>
    <scope>NUCLEOTIDE SEQUENCE</scope>
</reference>
<feature type="region of interest" description="Disordered" evidence="1">
    <location>
        <begin position="60"/>
        <end position="80"/>
    </location>
</feature>
<dbReference type="Proteomes" id="UP000887013">
    <property type="component" value="Unassembled WGS sequence"/>
</dbReference>
<sequence length="215" mass="25535">MTDSSIGKSFDWGLYRSCRLEEIIWPRDPDLDKTVMQLIENYEVSEDDSDINDIETIIRDHEKESEQESEENSDVDSGKEEDDMVAIDNYFDEKRKNRFKWFKKTLVCSHYLTPQYNIIWKLPGIHPDFLRLSLIENEAWTYIFLTDMLLMIVKYINLKLAAIRQKYKEKSDLRIFDVGELRGFMDLQFYTATLKSNREDISSLFATYGTARDIF</sequence>